<keyword evidence="1" id="KW-0472">Membrane</keyword>
<dbReference type="EMBL" id="JN117275">
    <property type="protein sequence ID" value="AEK26744.1"/>
    <property type="molecule type" value="Genomic_DNA"/>
</dbReference>
<dbReference type="Pfam" id="PF02325">
    <property type="entry name" value="CCB3_YggT"/>
    <property type="match status" value="1"/>
</dbReference>
<dbReference type="GeneID" id="11539986"/>
<gene>
    <name evidence="2" type="primary">ycf19</name>
</gene>
<dbReference type="PANTHER" id="PTHR33219">
    <property type="entry name" value="YLMG HOMOLOG PROTEIN 2, CHLOROPLASTIC"/>
    <property type="match status" value="1"/>
</dbReference>
<organism evidence="2">
    <name type="scientific">Phaeocystis antarctica</name>
    <dbReference type="NCBI Taxonomy" id="33657"/>
    <lineage>
        <taxon>Eukaryota</taxon>
        <taxon>Haptista</taxon>
        <taxon>Haptophyta</taxon>
        <taxon>Prymnesiophyceae</taxon>
        <taxon>Phaeocystales</taxon>
        <taxon>Phaeocystaceae</taxon>
        <taxon>Phaeocystis</taxon>
    </lineage>
</organism>
<evidence type="ECO:0000313" key="2">
    <source>
        <dbReference type="EMBL" id="AEK26744.1"/>
    </source>
</evidence>
<accession>G9FI49</accession>
<protein>
    <submittedName>
        <fullName evidence="2">Ycf19</fullName>
    </submittedName>
</protein>
<dbReference type="AlphaFoldDB" id="G9FI49"/>
<feature type="transmembrane region" description="Helical" evidence="1">
    <location>
        <begin position="14"/>
        <end position="39"/>
    </location>
</feature>
<keyword evidence="2" id="KW-0934">Plastid</keyword>
<dbReference type="RefSeq" id="YP_005088640.1">
    <property type="nucleotide sequence ID" value="NC_016703.2"/>
</dbReference>
<proteinExistence type="predicted"/>
<keyword evidence="1" id="KW-1133">Transmembrane helix</keyword>
<keyword evidence="1" id="KW-0812">Transmembrane</keyword>
<evidence type="ECO:0000256" key="1">
    <source>
        <dbReference type="SAM" id="Phobius"/>
    </source>
</evidence>
<name>G9FI49_9EUKA</name>
<sequence>MSSLLYFLPVQLKAAIQVLGAGSAAFLQIYTVLLTFRLYCSWFPNINMYHQPFSTVGTMTNFYLRFWRSFMPPQMLIDTSPIFAFWILDLMVDVSVKLSYGQWLY</sequence>
<dbReference type="GO" id="GO:0016020">
    <property type="term" value="C:membrane"/>
    <property type="evidence" value="ECO:0007669"/>
    <property type="project" value="InterPro"/>
</dbReference>
<dbReference type="PANTHER" id="PTHR33219:SF14">
    <property type="entry name" value="PROTEIN COFACTOR ASSEMBLY OF COMPLEX C SUBUNIT B CCB3, CHLOROPLASTIC-RELATED"/>
    <property type="match status" value="1"/>
</dbReference>
<dbReference type="InterPro" id="IPR003425">
    <property type="entry name" value="CCB3/YggT"/>
</dbReference>
<geneLocation type="plastid" evidence="2"/>
<reference evidence="2" key="1">
    <citation type="journal article" date="2014" name="Mol. Phylogenet. Evol.">
        <title>Massive difference in synonymous substitution rates among mitochondrial, plastid, and nuclear genes of Phaeocystis algae.</title>
        <authorList>
            <person name="Smith D.R."/>
            <person name="Arrigo K.R."/>
            <person name="Alderkamp A.C."/>
            <person name="Allen A.E."/>
        </authorList>
    </citation>
    <scope>NUCLEOTIDE SEQUENCE</scope>
    <source>
        <strain evidence="2">CCMP1374</strain>
    </source>
</reference>